<feature type="signal peptide" evidence="1">
    <location>
        <begin position="1"/>
        <end position="23"/>
    </location>
</feature>
<sequence length="194" mass="21436">MRQSALFLITLLVTTFISVPAMATWQLDKENSQLNFSSVKKGNIAENHFFSNISGMINETAQVNISIDLASVNTLIPIRDERMKTFLFETEKYSSANFSAQLDNSLIARLTLGEPQTVNINGMLDFHGVKRALALEVSVIKLSENKLLVYTLKPAFVKALDFGIVAGINKLKALASLTSINHVVPVNFSVVFTR</sequence>
<accession>A0A1H7RAX0</accession>
<dbReference type="Pfam" id="PF04264">
    <property type="entry name" value="YceI"/>
    <property type="match status" value="1"/>
</dbReference>
<feature type="domain" description="Lipid/polyisoprenoid-binding YceI-like" evidence="2">
    <location>
        <begin position="24"/>
        <end position="193"/>
    </location>
</feature>
<keyword evidence="4" id="KW-1185">Reference proteome</keyword>
<dbReference type="PIRSF" id="PIRSF029811">
    <property type="entry name" value="UCP029811"/>
    <property type="match status" value="1"/>
</dbReference>
<gene>
    <name evidence="3" type="ORF">SAMN05216262_11420</name>
</gene>
<keyword evidence="1" id="KW-0732">Signal</keyword>
<dbReference type="RefSeq" id="WP_158088362.1">
    <property type="nucleotide sequence ID" value="NZ_FOBI01000014.1"/>
</dbReference>
<organism evidence="3 4">
    <name type="scientific">Colwellia chukchiensis</name>
    <dbReference type="NCBI Taxonomy" id="641665"/>
    <lineage>
        <taxon>Bacteria</taxon>
        <taxon>Pseudomonadati</taxon>
        <taxon>Pseudomonadota</taxon>
        <taxon>Gammaproteobacteria</taxon>
        <taxon>Alteromonadales</taxon>
        <taxon>Colwelliaceae</taxon>
        <taxon>Colwellia</taxon>
    </lineage>
</organism>
<dbReference type="InterPro" id="IPR027016">
    <property type="entry name" value="UCP029811"/>
</dbReference>
<reference evidence="4" key="1">
    <citation type="submission" date="2016-10" db="EMBL/GenBank/DDBJ databases">
        <authorList>
            <person name="Varghese N."/>
            <person name="Submissions S."/>
        </authorList>
    </citation>
    <scope>NUCLEOTIDE SEQUENCE [LARGE SCALE GENOMIC DNA]</scope>
    <source>
        <strain evidence="4">CGMCC 1.9127</strain>
    </source>
</reference>
<protein>
    <submittedName>
        <fullName evidence="3">Polyisoprenoid-binding protein YceI</fullName>
    </submittedName>
</protein>
<evidence type="ECO:0000259" key="2">
    <source>
        <dbReference type="SMART" id="SM00867"/>
    </source>
</evidence>
<proteinExistence type="predicted"/>
<name>A0A1H7RAX0_9GAMM</name>
<dbReference type="AlphaFoldDB" id="A0A1H7RAX0"/>
<dbReference type="SMART" id="SM00867">
    <property type="entry name" value="YceI"/>
    <property type="match status" value="1"/>
</dbReference>
<evidence type="ECO:0000256" key="1">
    <source>
        <dbReference type="SAM" id="SignalP"/>
    </source>
</evidence>
<dbReference type="OrthoDB" id="9793816at2"/>
<dbReference type="SUPFAM" id="SSF101874">
    <property type="entry name" value="YceI-like"/>
    <property type="match status" value="1"/>
</dbReference>
<dbReference type="Gene3D" id="2.40.128.110">
    <property type="entry name" value="Lipid/polyisoprenoid-binding, YceI-like"/>
    <property type="match status" value="1"/>
</dbReference>
<dbReference type="InterPro" id="IPR036761">
    <property type="entry name" value="TTHA0802/YceI-like_sf"/>
</dbReference>
<evidence type="ECO:0000313" key="4">
    <source>
        <dbReference type="Proteomes" id="UP000199297"/>
    </source>
</evidence>
<dbReference type="STRING" id="641665.GCA_002104455_01244"/>
<dbReference type="PANTHER" id="PTHR34406:SF1">
    <property type="entry name" value="PROTEIN YCEI"/>
    <property type="match status" value="1"/>
</dbReference>
<feature type="chain" id="PRO_5011645665" evidence="1">
    <location>
        <begin position="24"/>
        <end position="194"/>
    </location>
</feature>
<dbReference type="Proteomes" id="UP000199297">
    <property type="component" value="Unassembled WGS sequence"/>
</dbReference>
<evidence type="ECO:0000313" key="3">
    <source>
        <dbReference type="EMBL" id="SEL57024.1"/>
    </source>
</evidence>
<dbReference type="InterPro" id="IPR007372">
    <property type="entry name" value="Lipid/polyisoprenoid-bd_YceI"/>
</dbReference>
<dbReference type="EMBL" id="FOBI01000014">
    <property type="protein sequence ID" value="SEL57024.1"/>
    <property type="molecule type" value="Genomic_DNA"/>
</dbReference>
<dbReference type="PANTHER" id="PTHR34406">
    <property type="entry name" value="PROTEIN YCEI"/>
    <property type="match status" value="1"/>
</dbReference>